<evidence type="ECO:0000256" key="1">
    <source>
        <dbReference type="SAM" id="MobiDB-lite"/>
    </source>
</evidence>
<organism evidence="2 3">
    <name type="scientific">Trypanosoma rangeli SC58</name>
    <dbReference type="NCBI Taxonomy" id="429131"/>
    <lineage>
        <taxon>Eukaryota</taxon>
        <taxon>Discoba</taxon>
        <taxon>Euglenozoa</taxon>
        <taxon>Kinetoplastea</taxon>
        <taxon>Metakinetoplastina</taxon>
        <taxon>Trypanosomatida</taxon>
        <taxon>Trypanosomatidae</taxon>
        <taxon>Trypanosoma</taxon>
        <taxon>Herpetosoma</taxon>
    </lineage>
</organism>
<feature type="compositionally biased region" description="Low complexity" evidence="1">
    <location>
        <begin position="60"/>
        <end position="70"/>
    </location>
</feature>
<gene>
    <name evidence="2" type="ORF">TRSC58_07443</name>
</gene>
<name>A0A061IRL9_TRYRA</name>
<dbReference type="VEuPathDB" id="TriTrypDB:TRSC58_07443"/>
<dbReference type="AlphaFoldDB" id="A0A061IRL9"/>
<evidence type="ECO:0000313" key="2">
    <source>
        <dbReference type="EMBL" id="ESL04978.1"/>
    </source>
</evidence>
<dbReference type="Proteomes" id="UP000031737">
    <property type="component" value="Unassembled WGS sequence"/>
</dbReference>
<sequence length="70" mass="7853">MQQQGYAPSRFVVIYCPHCVYVCVNGGERVSSPCGIQPTLPTPYTTYTTQKRKNEKEKTSTTTTKTTMNT</sequence>
<evidence type="ECO:0000313" key="3">
    <source>
        <dbReference type="Proteomes" id="UP000031737"/>
    </source>
</evidence>
<accession>A0A061IRL9</accession>
<comment type="caution">
    <text evidence="2">The sequence shown here is derived from an EMBL/GenBank/DDBJ whole genome shotgun (WGS) entry which is preliminary data.</text>
</comment>
<protein>
    <submittedName>
        <fullName evidence="2">Uncharacterized protein</fullName>
    </submittedName>
</protein>
<reference evidence="2 3" key="1">
    <citation type="submission" date="2013-07" db="EMBL/GenBank/DDBJ databases">
        <authorList>
            <person name="Stoco P.H."/>
            <person name="Wagner G."/>
            <person name="Gerber A."/>
            <person name="Zaha A."/>
            <person name="Thompson C."/>
            <person name="Bartholomeu D.C."/>
            <person name="Luckemeyer D.D."/>
            <person name="Bahia D."/>
            <person name="Loreto E."/>
            <person name="Prestes E.B."/>
            <person name="Lima F.M."/>
            <person name="Rodrigues-Luiz G."/>
            <person name="Vallejo G.A."/>
            <person name="Filho J.F."/>
            <person name="Monteiro K.M."/>
            <person name="Tyler K.M."/>
            <person name="de Almeida L.G."/>
            <person name="Ortiz M.F."/>
            <person name="Siervo M.A."/>
            <person name="de Moraes M.H."/>
            <person name="Cunha O.L."/>
            <person name="Mendonca-Neto R."/>
            <person name="Silva R."/>
            <person name="Teixeira S.M."/>
            <person name="Murta S.M."/>
            <person name="Sincero T.C."/>
            <person name="Mendes T.A."/>
            <person name="Urmenyi T.P."/>
            <person name="Silva V.G."/>
            <person name="da Rocha W.D."/>
            <person name="Andersson B."/>
            <person name="Romanha A.J."/>
            <person name="Steindel M."/>
            <person name="de Vasconcelos A.T."/>
            <person name="Grisard E.C."/>
        </authorList>
    </citation>
    <scope>NUCLEOTIDE SEQUENCE [LARGE SCALE GENOMIC DNA]</scope>
    <source>
        <strain evidence="2 3">SC58</strain>
    </source>
</reference>
<proteinExistence type="predicted"/>
<feature type="region of interest" description="Disordered" evidence="1">
    <location>
        <begin position="45"/>
        <end position="70"/>
    </location>
</feature>
<dbReference type="EMBL" id="AUPL01007702">
    <property type="protein sequence ID" value="ESL04978.1"/>
    <property type="molecule type" value="Genomic_DNA"/>
</dbReference>
<keyword evidence="3" id="KW-1185">Reference proteome</keyword>